<dbReference type="EMBL" id="FWEW01002174">
    <property type="protein sequence ID" value="SLM38064.1"/>
    <property type="molecule type" value="Genomic_DNA"/>
</dbReference>
<accession>A0A1W5D4L3</accession>
<name>A0A1W5D4L3_9LECA</name>
<keyword evidence="2" id="KW-1185">Reference proteome</keyword>
<dbReference type="Proteomes" id="UP000192927">
    <property type="component" value="Unassembled WGS sequence"/>
</dbReference>
<proteinExistence type="predicted"/>
<sequence length="129" mass="15113">MRLVHDTIILYYDGHESKVKARGVLKQYQKYLDWQEDLPDDVEDIDDDDRMVPDVLSLQSCSRCPFVRSGALTCSAFNTAPPWVLLFRPLLHSKALPQAKMDHLRALTVDYAWQGLETQRRYRRLFTRS</sequence>
<protein>
    <submittedName>
        <fullName evidence="1">Uncharacterized protein</fullName>
    </submittedName>
</protein>
<dbReference type="AlphaFoldDB" id="A0A1W5D4L3"/>
<evidence type="ECO:0000313" key="1">
    <source>
        <dbReference type="EMBL" id="SLM38064.1"/>
    </source>
</evidence>
<evidence type="ECO:0000313" key="2">
    <source>
        <dbReference type="Proteomes" id="UP000192927"/>
    </source>
</evidence>
<organism evidence="1 2">
    <name type="scientific">Lasallia pustulata</name>
    <dbReference type="NCBI Taxonomy" id="136370"/>
    <lineage>
        <taxon>Eukaryota</taxon>
        <taxon>Fungi</taxon>
        <taxon>Dikarya</taxon>
        <taxon>Ascomycota</taxon>
        <taxon>Pezizomycotina</taxon>
        <taxon>Lecanoromycetes</taxon>
        <taxon>OSLEUM clade</taxon>
        <taxon>Umbilicariomycetidae</taxon>
        <taxon>Umbilicariales</taxon>
        <taxon>Umbilicariaceae</taxon>
        <taxon>Lasallia</taxon>
    </lineage>
</organism>
<reference evidence="2" key="1">
    <citation type="submission" date="2017-03" db="EMBL/GenBank/DDBJ databases">
        <authorList>
            <person name="Sharma R."/>
            <person name="Thines M."/>
        </authorList>
    </citation>
    <scope>NUCLEOTIDE SEQUENCE [LARGE SCALE GENOMIC DNA]</scope>
</reference>